<dbReference type="STRING" id="1120918.SAMN05216249_103132"/>
<dbReference type="GO" id="GO:0030313">
    <property type="term" value="C:cell envelope"/>
    <property type="evidence" value="ECO:0007669"/>
    <property type="project" value="UniProtKB-SubCell"/>
</dbReference>
<dbReference type="SUPFAM" id="SSF49373">
    <property type="entry name" value="Invasin/intimin cell-adhesion fragments"/>
    <property type="match status" value="1"/>
</dbReference>
<dbReference type="Gene3D" id="1.50.10.20">
    <property type="match status" value="1"/>
</dbReference>
<dbReference type="InterPro" id="IPR008930">
    <property type="entry name" value="Terpenoid_cyclase/PrenylTrfase"/>
</dbReference>
<comment type="subcellular location">
    <subcellularLocation>
        <location evidence="1">Cell envelope</location>
    </subcellularLocation>
</comment>
<name>A0A1I0W8Z0_9FIRM</name>
<evidence type="ECO:0000313" key="4">
    <source>
        <dbReference type="EMBL" id="SFA84493.1"/>
    </source>
</evidence>
<dbReference type="Pfam" id="PF02368">
    <property type="entry name" value="Big_2"/>
    <property type="match status" value="1"/>
</dbReference>
<dbReference type="EMBL" id="FOJY01000003">
    <property type="protein sequence ID" value="SFA84493.1"/>
    <property type="molecule type" value="Genomic_DNA"/>
</dbReference>
<accession>A0A1I0W8Z0</accession>
<dbReference type="InterPro" id="IPR042229">
    <property type="entry name" value="Listeria/Bacterioides_rpt_sf"/>
</dbReference>
<dbReference type="Proteomes" id="UP000198838">
    <property type="component" value="Unassembled WGS sequence"/>
</dbReference>
<evidence type="ECO:0000256" key="2">
    <source>
        <dbReference type="SAM" id="Coils"/>
    </source>
</evidence>
<sequence length="1422" mass="158120">MKKLRNDVKRIVAMVLCLIMLAEYFPIMEGSIVHAEAWDGKTIVSSMTNLKFYNDEVPGERFYINAAIRYMFEKNPEAGTGSIDGEWRTMDILRALYTADDFINYIPEKYFEDYKEAVKEFVTSKDGFLDKNKSTEYSRLIVALASLGQDFTDVYGYDFIDMLSQSFTYSCRQGINGPIWELIALYASGNELKEPSVSVDKSKFSASKPDYSNNEGRMLGYILARTKNKGGWSLATGNETEPDVDITAMCITALAPYYKDKNKFEAIKKKYGVYWETSKTGRTDYTYENLCYEVERGILSLKNKERATGSFSAFGSSNGNSESTAWTIVALTALGLNPKAKEIKLTRLNKTISFVTNGAEEDGVFTNNPVDALISFWAYGSGSSEAVGGFKHVCSGDDGGSGSGYTANTMATEQSTYALIAYDRLINKENSLFDMSDMTSGSVKDYVTQDYSITFDANGVMDATKAAGLGNSYAAFAEVTIPKGDCIVDKSVFAGWNTKADGSGKTYYPGDVLSMPEKDITLYAIKADTTEYKITFVTDGGEFAKDLELPTVYTPASDEIILPTADVISKAGCSFGGWYLEGDTRKNIVTSIPSGSYGDRTYVAKWNIDWTELNQFYLLINPKKVAAQTTDEEMLVYREDIEQARVIYDSLADIQKEQIVKIIKNKFINLEKKLKEVLKNATPVKIVTALINNIGDVTLSRQKAIEKARTAYDALSEAEQKEVENYSTLVLAEEKYNTLKVNQEAVDEVKNLIDGIRKIENTPEYQEKIKAAREAYTNLTQEQQALLDDDYLKILTDAEEKMVKLIESDARVSETVEAIKNIPAVSAITVTEENVEKINKAISLYYVLSDDEKAKADAQIGKETTAAKKKIDNALAKLNDLAKKDMPAEDYDKVSEFEMAIVGIGEITLESEEKLNELEKTYNGFTLLQKASLSNYYYLVMKKAELATLKTDIEVAANVTNLISQIGEVTVSDEVHERITTARKAYNRLNANQRKMVTNLSVLALAETNYANLKFNSDKADDVRVFIEAIREVDLDSYDAITLAESKYEALTDEQKAFITDEERQIIIDARKTYEALYALVIKEVKLSQSVMELSVGGSKKLVLSTEPEETSSEYTISWKSTNSAAVTVEAGENNEAIVTAKALGGSVIVASVEFMVGSQKRCMEVECSVNVTSHMTGISISKTSLTMVPGTLDQLQIGYLPEDTTDDKTVTWTSSNKKVVVVQNGLVKALKAGSATITAKVGKFKKTCKVTVKPYSITYYMGGGKNNSKNPDSYDSNTTVKLKSPSLANYTFAGWYTDSKLKHKITVIKKGSKKNYVLYAKWIKVKKPSKPVIKEAKKAKKQVIAVNLKNKVTNAKAYEIEVSANKNFKKIIKKIDTKTIKTKISKIKEKQVYVRVRAYTKDSTGKKIYSAYSLVKKIKLK</sequence>
<dbReference type="NCBIfam" id="TIGR02543">
    <property type="entry name" value="List_Bact_rpt"/>
    <property type="match status" value="1"/>
</dbReference>
<dbReference type="InterPro" id="IPR008964">
    <property type="entry name" value="Invasin/intimin_cell_adhesion"/>
</dbReference>
<keyword evidence="5" id="KW-1185">Reference proteome</keyword>
<dbReference type="SMART" id="SM00635">
    <property type="entry name" value="BID_2"/>
    <property type="match status" value="2"/>
</dbReference>
<evidence type="ECO:0000259" key="3">
    <source>
        <dbReference type="SMART" id="SM00635"/>
    </source>
</evidence>
<dbReference type="InterPro" id="IPR003343">
    <property type="entry name" value="Big_2"/>
</dbReference>
<dbReference type="SUPFAM" id="SSF48239">
    <property type="entry name" value="Terpenoid cyclases/Protein prenyltransferases"/>
    <property type="match status" value="1"/>
</dbReference>
<dbReference type="InterPro" id="IPR013378">
    <property type="entry name" value="InlB-like_B-rpt"/>
</dbReference>
<feature type="domain" description="BIG2" evidence="3">
    <location>
        <begin position="1175"/>
        <end position="1252"/>
    </location>
</feature>
<protein>
    <submittedName>
        <fullName evidence="4">Listeria/Bacterioides repeat-containing protein</fullName>
    </submittedName>
</protein>
<dbReference type="OrthoDB" id="411361at2"/>
<dbReference type="Gene3D" id="2.60.40.1080">
    <property type="match status" value="2"/>
</dbReference>
<gene>
    <name evidence="4" type="ORF">SAMN05216249_103132</name>
</gene>
<organism evidence="4 5">
    <name type="scientific">Acetitomaculum ruminis DSM 5522</name>
    <dbReference type="NCBI Taxonomy" id="1120918"/>
    <lineage>
        <taxon>Bacteria</taxon>
        <taxon>Bacillati</taxon>
        <taxon>Bacillota</taxon>
        <taxon>Clostridia</taxon>
        <taxon>Lachnospirales</taxon>
        <taxon>Lachnospiraceae</taxon>
        <taxon>Acetitomaculum</taxon>
    </lineage>
</organism>
<dbReference type="RefSeq" id="WP_092870604.1">
    <property type="nucleotide sequence ID" value="NZ_FOJY01000003.1"/>
</dbReference>
<keyword evidence="2" id="KW-0175">Coiled coil</keyword>
<dbReference type="Gene3D" id="2.60.40.4270">
    <property type="entry name" value="Listeria-Bacteroides repeat domain"/>
    <property type="match status" value="3"/>
</dbReference>
<dbReference type="Pfam" id="PF09479">
    <property type="entry name" value="Flg_new"/>
    <property type="match status" value="3"/>
</dbReference>
<reference evidence="4 5" key="1">
    <citation type="submission" date="2016-10" db="EMBL/GenBank/DDBJ databases">
        <authorList>
            <person name="de Groot N.N."/>
        </authorList>
    </citation>
    <scope>NUCLEOTIDE SEQUENCE [LARGE SCALE GENOMIC DNA]</scope>
    <source>
        <strain evidence="4 5">DSM 5522</strain>
    </source>
</reference>
<feature type="coiled-coil region" evidence="2">
    <location>
        <begin position="660"/>
        <end position="789"/>
    </location>
</feature>
<evidence type="ECO:0000256" key="1">
    <source>
        <dbReference type="ARBA" id="ARBA00004196"/>
    </source>
</evidence>
<feature type="domain" description="BIG2" evidence="3">
    <location>
        <begin position="1081"/>
        <end position="1160"/>
    </location>
</feature>
<evidence type="ECO:0000313" key="5">
    <source>
        <dbReference type="Proteomes" id="UP000198838"/>
    </source>
</evidence>
<proteinExistence type="predicted"/>